<organism evidence="12 13">
    <name type="scientific">Tuber aestivum</name>
    <name type="common">summer truffle</name>
    <dbReference type="NCBI Taxonomy" id="59557"/>
    <lineage>
        <taxon>Eukaryota</taxon>
        <taxon>Fungi</taxon>
        <taxon>Dikarya</taxon>
        <taxon>Ascomycota</taxon>
        <taxon>Pezizomycotina</taxon>
        <taxon>Pezizomycetes</taxon>
        <taxon>Pezizales</taxon>
        <taxon>Tuberaceae</taxon>
        <taxon>Tuber</taxon>
    </lineage>
</organism>
<keyword evidence="6" id="KW-0963">Cytoplasm</keyword>
<name>A0A292PZL6_9PEZI</name>
<gene>
    <name evidence="12" type="ORF">GSTUAT00003856001</name>
</gene>
<dbReference type="GO" id="GO:0000139">
    <property type="term" value="C:Golgi membrane"/>
    <property type="evidence" value="ECO:0007669"/>
    <property type="project" value="UniProtKB-SubCell"/>
</dbReference>
<keyword evidence="8 10" id="KW-0175">Coiled coil</keyword>
<keyword evidence="7" id="KW-0333">Golgi apparatus</keyword>
<feature type="compositionally biased region" description="Basic and acidic residues" evidence="11">
    <location>
        <begin position="38"/>
        <end position="93"/>
    </location>
</feature>
<dbReference type="GO" id="GO:0005802">
    <property type="term" value="C:trans-Golgi network"/>
    <property type="evidence" value="ECO:0007669"/>
    <property type="project" value="TreeGrafter"/>
</dbReference>
<evidence type="ECO:0000256" key="11">
    <source>
        <dbReference type="SAM" id="MobiDB-lite"/>
    </source>
</evidence>
<dbReference type="Proteomes" id="UP001412239">
    <property type="component" value="Unassembled WGS sequence"/>
</dbReference>
<evidence type="ECO:0000313" key="13">
    <source>
        <dbReference type="Proteomes" id="UP001412239"/>
    </source>
</evidence>
<evidence type="ECO:0000256" key="5">
    <source>
        <dbReference type="ARBA" id="ARBA00010880"/>
    </source>
</evidence>
<feature type="compositionally biased region" description="Polar residues" evidence="11">
    <location>
        <begin position="1"/>
        <end position="17"/>
    </location>
</feature>
<sequence>MSSTRPPITRTYSSRSQVGAPESPTLSTSSASFAPDSIRGDQDPMDHHANHDARSRSSGDMVERGRSPVIEREAYGEDDARSMSPRRNSEELEKIGREAKATLEQQAKTLQSGLLALLDRVDKVREEHDKLEGENRFLQEYCSPLALPPILIPLSGQPLSGFPYLVLGLAWIYLRTQQ</sequence>
<keyword evidence="9" id="KW-0472">Membrane</keyword>
<evidence type="ECO:0000256" key="2">
    <source>
        <dbReference type="ARBA" id="ARBA00004255"/>
    </source>
</evidence>
<dbReference type="GO" id="GO:0005829">
    <property type="term" value="C:cytosol"/>
    <property type="evidence" value="ECO:0007669"/>
    <property type="project" value="UniProtKB-SubCell"/>
</dbReference>
<evidence type="ECO:0000256" key="3">
    <source>
        <dbReference type="ARBA" id="ARBA00004514"/>
    </source>
</evidence>
<evidence type="ECO:0000256" key="1">
    <source>
        <dbReference type="ARBA" id="ARBA00002743"/>
    </source>
</evidence>
<evidence type="ECO:0000313" key="12">
    <source>
        <dbReference type="EMBL" id="CUS12078.1"/>
    </source>
</evidence>
<evidence type="ECO:0000256" key="10">
    <source>
        <dbReference type="SAM" id="Coils"/>
    </source>
</evidence>
<reference evidence="12" key="1">
    <citation type="submission" date="2015-10" db="EMBL/GenBank/DDBJ databases">
        <authorList>
            <person name="Regsiter A."/>
            <person name="william w."/>
        </authorList>
    </citation>
    <scope>NUCLEOTIDE SEQUENCE</scope>
    <source>
        <strain evidence="12">Montdore</strain>
    </source>
</reference>
<evidence type="ECO:0000256" key="7">
    <source>
        <dbReference type="ARBA" id="ARBA00023034"/>
    </source>
</evidence>
<dbReference type="EMBL" id="LN891006">
    <property type="protein sequence ID" value="CUS12078.1"/>
    <property type="molecule type" value="Genomic_DNA"/>
</dbReference>
<proteinExistence type="inferred from homology"/>
<evidence type="ECO:0000256" key="6">
    <source>
        <dbReference type="ARBA" id="ARBA00022490"/>
    </source>
</evidence>
<evidence type="ECO:0000256" key="9">
    <source>
        <dbReference type="ARBA" id="ARBA00023136"/>
    </source>
</evidence>
<accession>A0A292PZL6</accession>
<protein>
    <submittedName>
        <fullName evidence="12">Uncharacterized protein</fullName>
    </submittedName>
</protein>
<comment type="function">
    <text evidence="1">Positive regulator of amino acid starvation-induced autophagy.</text>
</comment>
<feature type="region of interest" description="Disordered" evidence="11">
    <location>
        <begin position="1"/>
        <end position="93"/>
    </location>
</feature>
<dbReference type="PANTHER" id="PTHR21614">
    <property type="entry name" value="SHORT COILED COIL PROTEIN"/>
    <property type="match status" value="1"/>
</dbReference>
<comment type="subcellular location">
    <subcellularLocation>
        <location evidence="3">Cytoplasm</location>
        <location evidence="3">Cytosol</location>
    </subcellularLocation>
    <subcellularLocation>
        <location evidence="2">Golgi apparatus membrane</location>
        <topology evidence="2">Peripheral membrane protein</topology>
        <orientation evidence="2">Cytoplasmic side</orientation>
    </subcellularLocation>
    <subcellularLocation>
        <location evidence="4">Golgi apparatus</location>
        <location evidence="4">trans-Golgi network</location>
    </subcellularLocation>
</comment>
<keyword evidence="13" id="KW-1185">Reference proteome</keyword>
<evidence type="ECO:0000256" key="4">
    <source>
        <dbReference type="ARBA" id="ARBA00004601"/>
    </source>
</evidence>
<feature type="coiled-coil region" evidence="10">
    <location>
        <begin position="114"/>
        <end position="141"/>
    </location>
</feature>
<dbReference type="Pfam" id="PF10224">
    <property type="entry name" value="DUF2205"/>
    <property type="match status" value="1"/>
</dbReference>
<dbReference type="PANTHER" id="PTHR21614:SF0">
    <property type="entry name" value="GEO08385P1"/>
    <property type="match status" value="1"/>
</dbReference>
<dbReference type="Gene3D" id="1.20.5.170">
    <property type="match status" value="1"/>
</dbReference>
<evidence type="ECO:0000256" key="8">
    <source>
        <dbReference type="ARBA" id="ARBA00023054"/>
    </source>
</evidence>
<dbReference type="AlphaFoldDB" id="A0A292PZL6"/>
<dbReference type="InterPro" id="IPR019357">
    <property type="entry name" value="SCOC"/>
</dbReference>
<comment type="similarity">
    <text evidence="5">Belongs to the SCOC family.</text>
</comment>